<evidence type="ECO:0000313" key="3">
    <source>
        <dbReference type="EMBL" id="KAL0410612.1"/>
    </source>
</evidence>
<comment type="caution">
    <text evidence="3">The sequence shown here is derived from an EMBL/GenBank/DDBJ whole genome shotgun (WGS) entry which is preliminary data.</text>
</comment>
<reference evidence="3" key="1">
    <citation type="submission" date="2020-06" db="EMBL/GenBank/DDBJ databases">
        <authorList>
            <person name="Li T."/>
            <person name="Hu X."/>
            <person name="Zhang T."/>
            <person name="Song X."/>
            <person name="Zhang H."/>
            <person name="Dai N."/>
            <person name="Sheng W."/>
            <person name="Hou X."/>
            <person name="Wei L."/>
        </authorList>
    </citation>
    <scope>NUCLEOTIDE SEQUENCE</scope>
    <source>
        <strain evidence="3">KEN1</strain>
        <tissue evidence="3">Leaf</tissue>
    </source>
</reference>
<protein>
    <recommendedName>
        <fullName evidence="2">RDRP3-5 N-terminal domain-containing protein</fullName>
    </recommendedName>
</protein>
<feature type="compositionally biased region" description="Low complexity" evidence="1">
    <location>
        <begin position="86"/>
        <end position="98"/>
    </location>
</feature>
<feature type="domain" description="RDRP3-5 N-terminal" evidence="2">
    <location>
        <begin position="9"/>
        <end position="73"/>
    </location>
</feature>
<dbReference type="EMBL" id="JACGWN010000013">
    <property type="protein sequence ID" value="KAL0410612.1"/>
    <property type="molecule type" value="Genomic_DNA"/>
</dbReference>
<reference evidence="3" key="2">
    <citation type="journal article" date="2024" name="Plant">
        <title>Genomic evolution and insights into agronomic trait innovations of Sesamum species.</title>
        <authorList>
            <person name="Miao H."/>
            <person name="Wang L."/>
            <person name="Qu L."/>
            <person name="Liu H."/>
            <person name="Sun Y."/>
            <person name="Le M."/>
            <person name="Wang Q."/>
            <person name="Wei S."/>
            <person name="Zheng Y."/>
            <person name="Lin W."/>
            <person name="Duan Y."/>
            <person name="Cao H."/>
            <person name="Xiong S."/>
            <person name="Wang X."/>
            <person name="Wei L."/>
            <person name="Li C."/>
            <person name="Ma Q."/>
            <person name="Ju M."/>
            <person name="Zhao R."/>
            <person name="Li G."/>
            <person name="Mu C."/>
            <person name="Tian Q."/>
            <person name="Mei H."/>
            <person name="Zhang T."/>
            <person name="Gao T."/>
            <person name="Zhang H."/>
        </authorList>
    </citation>
    <scope>NUCLEOTIDE SEQUENCE</scope>
    <source>
        <strain evidence="3">KEN1</strain>
    </source>
</reference>
<sequence>MDGSPRQEAPLPHSIEKTIEKICKDQSQPPISLYARKLLADIGEKAASDLLARISNQRITKFFSAYIITLVKKYHPAVVPSPPSKRPLSPSSSSPRNTSLKRSMEILILCGCFFQFSASAFAV</sequence>
<name>A0AAW2U1Q3_9LAMI</name>
<dbReference type="Pfam" id="PF26249">
    <property type="entry name" value="4HB_RdRP3_N"/>
    <property type="match status" value="1"/>
</dbReference>
<organism evidence="3">
    <name type="scientific">Sesamum latifolium</name>
    <dbReference type="NCBI Taxonomy" id="2727402"/>
    <lineage>
        <taxon>Eukaryota</taxon>
        <taxon>Viridiplantae</taxon>
        <taxon>Streptophyta</taxon>
        <taxon>Embryophyta</taxon>
        <taxon>Tracheophyta</taxon>
        <taxon>Spermatophyta</taxon>
        <taxon>Magnoliopsida</taxon>
        <taxon>eudicotyledons</taxon>
        <taxon>Gunneridae</taxon>
        <taxon>Pentapetalae</taxon>
        <taxon>asterids</taxon>
        <taxon>lamiids</taxon>
        <taxon>Lamiales</taxon>
        <taxon>Pedaliaceae</taxon>
        <taxon>Sesamum</taxon>
    </lineage>
</organism>
<proteinExistence type="predicted"/>
<dbReference type="AlphaFoldDB" id="A0AAW2U1Q3"/>
<evidence type="ECO:0000259" key="2">
    <source>
        <dbReference type="Pfam" id="PF26249"/>
    </source>
</evidence>
<accession>A0AAW2U1Q3</accession>
<dbReference type="InterPro" id="IPR058697">
    <property type="entry name" value="RDRP3-5_N"/>
</dbReference>
<gene>
    <name evidence="3" type="ORF">Slati_3650900</name>
</gene>
<evidence type="ECO:0000256" key="1">
    <source>
        <dbReference type="SAM" id="MobiDB-lite"/>
    </source>
</evidence>
<feature type="region of interest" description="Disordered" evidence="1">
    <location>
        <begin position="79"/>
        <end position="98"/>
    </location>
</feature>